<accession>A0A554VBQ8</accession>
<keyword evidence="2" id="KW-1185">Reference proteome</keyword>
<evidence type="ECO:0000313" key="2">
    <source>
        <dbReference type="Proteomes" id="UP000318833"/>
    </source>
</evidence>
<proteinExistence type="predicted"/>
<reference evidence="1 2" key="1">
    <citation type="submission" date="2019-07" db="EMBL/GenBank/DDBJ databases">
        <title>The draft genome sequence of Aquimarina algiphila M91.</title>
        <authorList>
            <person name="Meng X."/>
        </authorList>
    </citation>
    <scope>NUCLEOTIDE SEQUENCE [LARGE SCALE GENOMIC DNA]</scope>
    <source>
        <strain evidence="1 2">M91</strain>
    </source>
</reference>
<dbReference type="OrthoDB" id="1423189at2"/>
<comment type="caution">
    <text evidence="1">The sequence shown here is derived from an EMBL/GenBank/DDBJ whole genome shotgun (WGS) entry which is preliminary data.</text>
</comment>
<gene>
    <name evidence="1" type="ORF">FOF46_27695</name>
</gene>
<name>A0A554VBQ8_9FLAO</name>
<organism evidence="1 2">
    <name type="scientific">Aquimarina algiphila</name>
    <dbReference type="NCBI Taxonomy" id="2047982"/>
    <lineage>
        <taxon>Bacteria</taxon>
        <taxon>Pseudomonadati</taxon>
        <taxon>Bacteroidota</taxon>
        <taxon>Flavobacteriia</taxon>
        <taxon>Flavobacteriales</taxon>
        <taxon>Flavobacteriaceae</taxon>
        <taxon>Aquimarina</taxon>
    </lineage>
</organism>
<sequence length="261" mass="30153">MNDSGFLSIFCLGGELEKRLMTEVHNAFVEQFKGNEIEAIIDSINHSTSSNTVIRTKEVFERIAVRNVFENWNSATKNESENIVEVQLNSIEHYYRRTSVFDFWTGDVFEQKTQPYEKCIVLTPRCNVGHRNFDELLLCKIQRITKDKLIELTGKKGEDRLRKNITDHQIVGERYRFLPPTPQFEGGLADFKSVFSVEAADFKTIWKRLITLSDELTNDVVRKFASYTLRGGISETEFKEAHHYVSNLTKNDNVEGKVEAN</sequence>
<dbReference type="Proteomes" id="UP000318833">
    <property type="component" value="Unassembled WGS sequence"/>
</dbReference>
<evidence type="ECO:0000313" key="1">
    <source>
        <dbReference type="EMBL" id="TSE04043.1"/>
    </source>
</evidence>
<protein>
    <submittedName>
        <fullName evidence="1">Uncharacterized protein</fullName>
    </submittedName>
</protein>
<dbReference type="EMBL" id="VLNR01000091">
    <property type="protein sequence ID" value="TSE04043.1"/>
    <property type="molecule type" value="Genomic_DNA"/>
</dbReference>
<dbReference type="AlphaFoldDB" id="A0A554VBQ8"/>
<dbReference type="RefSeq" id="WP_143918732.1">
    <property type="nucleotide sequence ID" value="NZ_CANMIK010000015.1"/>
</dbReference>